<evidence type="ECO:0000256" key="6">
    <source>
        <dbReference type="ARBA" id="ARBA00023054"/>
    </source>
</evidence>
<accession>A0A6P8SAZ1</accession>
<dbReference type="GO" id="GO:0031262">
    <property type="term" value="C:Ndc80 complex"/>
    <property type="evidence" value="ECO:0007669"/>
    <property type="project" value="InterPro"/>
</dbReference>
<dbReference type="GeneID" id="117367382"/>
<dbReference type="RefSeq" id="XP_033815740.1">
    <property type="nucleotide sequence ID" value="XM_033959849.1"/>
</dbReference>
<proteinExistence type="inferred from homology"/>
<evidence type="ECO:0000256" key="2">
    <source>
        <dbReference type="ARBA" id="ARBA00005498"/>
    </source>
</evidence>
<keyword evidence="5" id="KW-0498">Mitosis</keyword>
<dbReference type="InterPro" id="IPR038275">
    <property type="entry name" value="Nuf2_N_sf"/>
</dbReference>
<dbReference type="Pfam" id="PF03800">
    <property type="entry name" value="Nuf2"/>
    <property type="match status" value="1"/>
</dbReference>
<dbReference type="InterPro" id="IPR005549">
    <property type="entry name" value="Kinetochore_Nuf2_N"/>
</dbReference>
<dbReference type="RefSeq" id="XP_033815739.1">
    <property type="nucleotide sequence ID" value="XM_033959848.1"/>
</dbReference>
<keyword evidence="3" id="KW-0158">Chromosome</keyword>
<dbReference type="AlphaFoldDB" id="A0A6P8SAZ1"/>
<gene>
    <name evidence="12 13" type="primary">NUF2</name>
</gene>
<evidence type="ECO:0000313" key="12">
    <source>
        <dbReference type="RefSeq" id="XP_033815739.1"/>
    </source>
</evidence>
<protein>
    <submittedName>
        <fullName evidence="12 13">Kinetochore protein Nuf2 isoform X1</fullName>
    </submittedName>
</protein>
<reference evidence="12 13" key="1">
    <citation type="submission" date="2025-04" db="UniProtKB">
        <authorList>
            <consortium name="RefSeq"/>
        </authorList>
    </citation>
    <scope>IDENTIFICATION</scope>
</reference>
<evidence type="ECO:0000256" key="7">
    <source>
        <dbReference type="ARBA" id="ARBA00023306"/>
    </source>
</evidence>
<evidence type="ECO:0000256" key="5">
    <source>
        <dbReference type="ARBA" id="ARBA00022776"/>
    </source>
</evidence>
<evidence type="ECO:0000313" key="11">
    <source>
        <dbReference type="Proteomes" id="UP000515159"/>
    </source>
</evidence>
<evidence type="ECO:0000256" key="9">
    <source>
        <dbReference type="SAM" id="Coils"/>
    </source>
</evidence>
<comment type="similarity">
    <text evidence="2">Belongs to the NUF2 family.</text>
</comment>
<organism evidence="11 13">
    <name type="scientific">Geotrypetes seraphini</name>
    <name type="common">Gaboon caecilian</name>
    <name type="synonym">Caecilia seraphini</name>
    <dbReference type="NCBI Taxonomy" id="260995"/>
    <lineage>
        <taxon>Eukaryota</taxon>
        <taxon>Metazoa</taxon>
        <taxon>Chordata</taxon>
        <taxon>Craniata</taxon>
        <taxon>Vertebrata</taxon>
        <taxon>Euteleostomi</taxon>
        <taxon>Amphibia</taxon>
        <taxon>Gymnophiona</taxon>
        <taxon>Geotrypetes</taxon>
    </lineage>
</organism>
<evidence type="ECO:0000256" key="4">
    <source>
        <dbReference type="ARBA" id="ARBA00022618"/>
    </source>
</evidence>
<keyword evidence="6 9" id="KW-0175">Coiled coil</keyword>
<evidence type="ECO:0000313" key="13">
    <source>
        <dbReference type="RefSeq" id="XP_033815740.1"/>
    </source>
</evidence>
<sequence>MTTLTFPIQPTPAIVSFIRQHILMGNEAKSLGKNDFVPNPKPEVIQKIYMRVLQLVFQYRPEQFYVIPVSLDLPYTEIYEGFAALSTLATLMVQFMPYCRVPDFCLSDVLDPKAKRTMYLLSGIVNYIHFRQYRQKDYMEHLSKYKAAQEIVDQLQKLVEEAQMKIEKLTTVPPEQQAEFKVISTAVQELQKTINQEHRPKDVASQERIAQTKALCTEKNKKLCQIRLDLATMKEDQERMKSQIVESPERRRNKMEKLKENVMKFKHEQQEINERYENYRDKIAFGVHWQLVVQSSCKKLQSKEAILEKNKLILTEMRNEEEQIANDNSELKSLASEELLSKRIVNQRKEKMIKLDTMLKKKHEDHEQRSCEMIKVCNHIQEKRRTVTEQIDQTQKKIKKIQLERKHLLESAEKDKMKSQEIIRNLKAGLDKYHEGLMKKRERSKLQKREKIAELTRLMNRRKKTIQQK</sequence>
<dbReference type="KEGG" id="gsh:117367382"/>
<keyword evidence="4" id="KW-0132">Cell division</keyword>
<dbReference type="OrthoDB" id="8194677at2759"/>
<dbReference type="Gene3D" id="1.10.418.60">
    <property type="entry name" value="Ncd80 complex, Nuf2 subunit"/>
    <property type="match status" value="1"/>
</dbReference>
<dbReference type="GO" id="GO:0051301">
    <property type="term" value="P:cell division"/>
    <property type="evidence" value="ECO:0007669"/>
    <property type="project" value="UniProtKB-KW"/>
</dbReference>
<name>A0A6P8SAZ1_GEOSA</name>
<feature type="coiled-coil region" evidence="9">
    <location>
        <begin position="255"/>
        <end position="282"/>
    </location>
</feature>
<keyword evidence="7" id="KW-0131">Cell cycle</keyword>
<keyword evidence="11" id="KW-1185">Reference proteome</keyword>
<evidence type="ECO:0000256" key="3">
    <source>
        <dbReference type="ARBA" id="ARBA00022454"/>
    </source>
</evidence>
<comment type="subcellular location">
    <subcellularLocation>
        <location evidence="1">Chromosome</location>
        <location evidence="1">Centromere</location>
    </subcellularLocation>
</comment>
<feature type="coiled-coil region" evidence="9">
    <location>
        <begin position="377"/>
        <end position="411"/>
    </location>
</feature>
<evidence type="ECO:0000256" key="8">
    <source>
        <dbReference type="ARBA" id="ARBA00023328"/>
    </source>
</evidence>
<feature type="domain" description="Kinetochore protein Nuf2 N-terminal" evidence="10">
    <location>
        <begin position="4"/>
        <end position="145"/>
    </location>
</feature>
<dbReference type="Proteomes" id="UP000515159">
    <property type="component" value="Chromosome 10"/>
</dbReference>
<feature type="coiled-coil region" evidence="9">
    <location>
        <begin position="145"/>
        <end position="172"/>
    </location>
</feature>
<keyword evidence="8" id="KW-0137">Centromere</keyword>
<dbReference type="CTD" id="83540"/>
<evidence type="ECO:0000256" key="1">
    <source>
        <dbReference type="ARBA" id="ARBA00004584"/>
    </source>
</evidence>
<evidence type="ECO:0000259" key="10">
    <source>
        <dbReference type="Pfam" id="PF03800"/>
    </source>
</evidence>